<evidence type="ECO:0000259" key="2">
    <source>
        <dbReference type="Pfam" id="PF07238"/>
    </source>
</evidence>
<dbReference type="Proteomes" id="UP000243063">
    <property type="component" value="Chromosome I"/>
</dbReference>
<dbReference type="GO" id="GO:0035438">
    <property type="term" value="F:cyclic-di-GMP binding"/>
    <property type="evidence" value="ECO:0007669"/>
    <property type="project" value="InterPro"/>
</dbReference>
<keyword evidence="1" id="KW-0973">c-di-GMP</keyword>
<dbReference type="OrthoDB" id="5298508at2"/>
<dbReference type="Gene3D" id="2.40.10.220">
    <property type="entry name" value="predicted glycosyltransferase like domains"/>
    <property type="match status" value="1"/>
</dbReference>
<gene>
    <name evidence="3" type="ORF">SAMN05216580_0655</name>
</gene>
<proteinExistence type="predicted"/>
<accession>A0A1H2EJX9</accession>
<organism evidence="3 4">
    <name type="scientific">Geopseudomonas guangdongensis</name>
    <dbReference type="NCBI Taxonomy" id="1245526"/>
    <lineage>
        <taxon>Bacteria</taxon>
        <taxon>Pseudomonadati</taxon>
        <taxon>Pseudomonadota</taxon>
        <taxon>Gammaproteobacteria</taxon>
        <taxon>Pseudomonadales</taxon>
        <taxon>Pseudomonadaceae</taxon>
        <taxon>Geopseudomonas</taxon>
    </lineage>
</organism>
<keyword evidence="4" id="KW-1185">Reference proteome</keyword>
<evidence type="ECO:0000313" key="3">
    <source>
        <dbReference type="EMBL" id="SDT95374.1"/>
    </source>
</evidence>
<comment type="function">
    <text evidence="1">Binds the second messenger bis-(3'-5') cyclic dimeric guanosine monophosphate (c-di-GMP). Can bind two c-di-GMP molecules per monomer. May play a role in bacterial second-messenger regulated processes. Binding to c-di-GMP induces a conformational change of the C- and N-termini resulting in the exposure of a highly negative surface on one side of the protein to a possible effector protein.</text>
</comment>
<dbReference type="EMBL" id="LT629780">
    <property type="protein sequence ID" value="SDT95374.1"/>
    <property type="molecule type" value="Genomic_DNA"/>
</dbReference>
<feature type="domain" description="PilZ" evidence="2">
    <location>
        <begin position="7"/>
        <end position="103"/>
    </location>
</feature>
<dbReference type="PIRSF" id="PIRSF028141">
    <property type="entry name" value="C-di-GMP_BP_PA4608"/>
    <property type="match status" value="1"/>
</dbReference>
<evidence type="ECO:0000256" key="1">
    <source>
        <dbReference type="PIRNR" id="PIRNR028141"/>
    </source>
</evidence>
<protein>
    <recommendedName>
        <fullName evidence="1">Cyclic diguanosine monophosphate-binding protein</fullName>
        <shortName evidence="1">c-di-GMP-binding protein</shortName>
    </recommendedName>
    <alternativeName>
        <fullName evidence="1">Pilz domain-containing protein</fullName>
    </alternativeName>
</protein>
<dbReference type="AlphaFoldDB" id="A0A1H2EJX9"/>
<dbReference type="STRING" id="1245526.SAMN05216580_0655"/>
<dbReference type="Pfam" id="PF07238">
    <property type="entry name" value="PilZ"/>
    <property type="match status" value="1"/>
</dbReference>
<comment type="subunit">
    <text evidence="1">Monomer in both c-di-GMP-bound and free forms.</text>
</comment>
<evidence type="ECO:0000313" key="4">
    <source>
        <dbReference type="Proteomes" id="UP000243063"/>
    </source>
</evidence>
<name>A0A1H2EJX9_9GAMM</name>
<keyword evidence="1" id="KW-0547">Nucleotide-binding</keyword>
<dbReference type="InterPro" id="IPR009875">
    <property type="entry name" value="PilZ_domain"/>
</dbReference>
<dbReference type="SUPFAM" id="SSF141371">
    <property type="entry name" value="PilZ domain-like"/>
    <property type="match status" value="1"/>
</dbReference>
<dbReference type="RefSeq" id="WP_090212082.1">
    <property type="nucleotide sequence ID" value="NZ_LT629780.1"/>
</dbReference>
<dbReference type="InterPro" id="IPR027021">
    <property type="entry name" value="C-di-GMP_BP_PA4608"/>
</dbReference>
<reference evidence="4" key="1">
    <citation type="submission" date="2016-10" db="EMBL/GenBank/DDBJ databases">
        <authorList>
            <person name="Varghese N."/>
            <person name="Submissions S."/>
        </authorList>
    </citation>
    <scope>NUCLEOTIDE SEQUENCE [LARGE SCALE GENOMIC DNA]</scope>
    <source>
        <strain evidence="4">CCTCC 2012022</strain>
    </source>
</reference>
<sequence>MSAPSHERRRFQRIPFEAEVELRQDQACWTVRLHDLSLKGLLVSRPESWPAADAAPLQACLRLGAEVEVRMLVTLAHQKDGLLGLQCREIDLDSITHLRRLIELNLGSSELLERELGALVQG</sequence>